<comment type="subunit">
    <text evidence="2">The complex is composed of two ATP-binding proteins (LsrA), two transmembrane proteins (LsrC and LsrD) and a solute-binding protein (LsrB).</text>
</comment>
<evidence type="ECO:0000256" key="4">
    <source>
        <dbReference type="ARBA" id="ARBA00022475"/>
    </source>
</evidence>
<evidence type="ECO:0000313" key="12">
    <source>
        <dbReference type="EMBL" id="RST87097.1"/>
    </source>
</evidence>
<keyword evidence="6 11" id="KW-0812">Transmembrane</keyword>
<organism evidence="12 13">
    <name type="scientific">Aquibium carbonis</name>
    <dbReference type="NCBI Taxonomy" id="2495581"/>
    <lineage>
        <taxon>Bacteria</taxon>
        <taxon>Pseudomonadati</taxon>
        <taxon>Pseudomonadota</taxon>
        <taxon>Alphaproteobacteria</taxon>
        <taxon>Hyphomicrobiales</taxon>
        <taxon>Phyllobacteriaceae</taxon>
        <taxon>Aquibium</taxon>
    </lineage>
</organism>
<comment type="subcellular location">
    <subcellularLocation>
        <location evidence="1">Cell membrane</location>
        <topology evidence="1">Multi-pass membrane protein</topology>
    </subcellularLocation>
</comment>
<keyword evidence="5" id="KW-0997">Cell inner membrane</keyword>
<evidence type="ECO:0000256" key="3">
    <source>
        <dbReference type="ARBA" id="ARBA00022448"/>
    </source>
</evidence>
<dbReference type="CDD" id="cd06579">
    <property type="entry name" value="TM_PBP1_transp_AraH_like"/>
    <property type="match status" value="1"/>
</dbReference>
<dbReference type="GO" id="GO:0022857">
    <property type="term" value="F:transmembrane transporter activity"/>
    <property type="evidence" value="ECO:0007669"/>
    <property type="project" value="InterPro"/>
</dbReference>
<evidence type="ECO:0000256" key="8">
    <source>
        <dbReference type="ARBA" id="ARBA00023136"/>
    </source>
</evidence>
<feature type="transmembrane region" description="Helical" evidence="11">
    <location>
        <begin position="98"/>
        <end position="117"/>
    </location>
</feature>
<sequence length="322" mass="33321">MTTSARGTEQGISVAAALRFLQTYAVAVMILVLMVLLSLSSNSFLTVQNLINILNQNTPLAIMAAAMTLVIICGGFDLSVAAIFAVASVTAAWLALNVHPYAGLMAAPLVGMLLGFVNGLTITTLNIHSFLATLATGLVYRGIAILITGGTLLPVRLDDFTWLGRGRIGVVFYAVIVLVVFAVALTILLNRSTIGRKILAVGGNEEAAILSGIRTKRVKIVAFSINGFAAGLAAAIATSRISLGQATAGTGMELEAIAAVIIGGTSIYGGQGAVWRSVAGVFMLALINNGFNILNADPFYKDLTTGLIIVAAVGISAAGRRR</sequence>
<evidence type="ECO:0000313" key="13">
    <source>
        <dbReference type="Proteomes" id="UP000278398"/>
    </source>
</evidence>
<dbReference type="OrthoDB" id="7349359at2"/>
<feature type="transmembrane region" description="Helical" evidence="11">
    <location>
        <begin position="129"/>
        <end position="150"/>
    </location>
</feature>
<dbReference type="PANTHER" id="PTHR32196:SF71">
    <property type="entry name" value="AUTOINDUCER 2 IMPORT SYSTEM PERMEASE PROTEIN LSRD"/>
    <property type="match status" value="1"/>
</dbReference>
<keyword evidence="8 11" id="KW-0472">Membrane</keyword>
<comment type="caution">
    <text evidence="12">The sequence shown here is derived from an EMBL/GenBank/DDBJ whole genome shotgun (WGS) entry which is preliminary data.</text>
</comment>
<name>A0A429Z054_9HYPH</name>
<comment type="function">
    <text evidence="9">Part of the ABC transporter complex LsrABCD involved in autoinducer 2 (AI-2) import. Probably responsible for the translocation of the substrate across the membrane.</text>
</comment>
<keyword evidence="7 11" id="KW-1133">Transmembrane helix</keyword>
<keyword evidence="13" id="KW-1185">Reference proteome</keyword>
<accession>A0A429Z054</accession>
<dbReference type="RefSeq" id="WP_126698841.1">
    <property type="nucleotide sequence ID" value="NZ_RWKW01000026.1"/>
</dbReference>
<dbReference type="AlphaFoldDB" id="A0A429Z054"/>
<dbReference type="GO" id="GO:0005886">
    <property type="term" value="C:plasma membrane"/>
    <property type="evidence" value="ECO:0007669"/>
    <property type="project" value="UniProtKB-SubCell"/>
</dbReference>
<evidence type="ECO:0000256" key="9">
    <source>
        <dbReference type="ARBA" id="ARBA00025439"/>
    </source>
</evidence>
<evidence type="ECO:0000256" key="1">
    <source>
        <dbReference type="ARBA" id="ARBA00004651"/>
    </source>
</evidence>
<evidence type="ECO:0000256" key="5">
    <source>
        <dbReference type="ARBA" id="ARBA00022519"/>
    </source>
</evidence>
<gene>
    <name evidence="12" type="ORF">EJC49_07460</name>
</gene>
<dbReference type="Proteomes" id="UP000278398">
    <property type="component" value="Unassembled WGS sequence"/>
</dbReference>
<proteinExistence type="predicted"/>
<protein>
    <recommendedName>
        <fullName evidence="10">Autoinducer 2 import system permease protein LsrD</fullName>
    </recommendedName>
</protein>
<evidence type="ECO:0000256" key="6">
    <source>
        <dbReference type="ARBA" id="ARBA00022692"/>
    </source>
</evidence>
<reference evidence="12 13" key="1">
    <citation type="submission" date="2018-12" db="EMBL/GenBank/DDBJ databases">
        <title>Mesorhizobium carbonis sp. nov., isolated from coal mine water.</title>
        <authorList>
            <person name="Xin W."/>
            <person name="Xu Z."/>
            <person name="Xiang F."/>
            <person name="Zhang J."/>
            <person name="Xi L."/>
            <person name="Liu J."/>
        </authorList>
    </citation>
    <scope>NUCLEOTIDE SEQUENCE [LARGE SCALE GENOMIC DNA]</scope>
    <source>
        <strain evidence="12 13">B2.3</strain>
    </source>
</reference>
<feature type="transmembrane region" description="Helical" evidence="11">
    <location>
        <begin position="170"/>
        <end position="189"/>
    </location>
</feature>
<dbReference type="Pfam" id="PF02653">
    <property type="entry name" value="BPD_transp_2"/>
    <property type="match status" value="1"/>
</dbReference>
<feature type="transmembrane region" description="Helical" evidence="11">
    <location>
        <begin position="60"/>
        <end position="86"/>
    </location>
</feature>
<evidence type="ECO:0000256" key="10">
    <source>
        <dbReference type="ARBA" id="ARBA00039381"/>
    </source>
</evidence>
<dbReference type="EMBL" id="RWKW01000026">
    <property type="protein sequence ID" value="RST87097.1"/>
    <property type="molecule type" value="Genomic_DNA"/>
</dbReference>
<dbReference type="InterPro" id="IPR001851">
    <property type="entry name" value="ABC_transp_permease"/>
</dbReference>
<feature type="transmembrane region" description="Helical" evidence="11">
    <location>
        <begin position="20"/>
        <end position="39"/>
    </location>
</feature>
<evidence type="ECO:0000256" key="7">
    <source>
        <dbReference type="ARBA" id="ARBA00022989"/>
    </source>
</evidence>
<keyword evidence="4" id="KW-1003">Cell membrane</keyword>
<feature type="transmembrane region" description="Helical" evidence="11">
    <location>
        <begin position="220"/>
        <end position="237"/>
    </location>
</feature>
<evidence type="ECO:0000256" key="2">
    <source>
        <dbReference type="ARBA" id="ARBA00011262"/>
    </source>
</evidence>
<evidence type="ECO:0000256" key="11">
    <source>
        <dbReference type="SAM" id="Phobius"/>
    </source>
</evidence>
<keyword evidence="3" id="KW-0813">Transport</keyword>
<dbReference type="PANTHER" id="PTHR32196">
    <property type="entry name" value="ABC TRANSPORTER PERMEASE PROTEIN YPHD-RELATED-RELATED"/>
    <property type="match status" value="1"/>
</dbReference>